<dbReference type="PANTHER" id="PTHR42743">
    <property type="entry name" value="AMINO-ACID AMINOTRANSFERASE"/>
    <property type="match status" value="1"/>
</dbReference>
<dbReference type="AlphaFoldDB" id="A0A1M6HQ62"/>
<proteinExistence type="inferred from homology"/>
<dbReference type="Pfam" id="PF01063">
    <property type="entry name" value="Aminotran_4"/>
    <property type="match status" value="1"/>
</dbReference>
<sequence length="281" mass="32010">MVNLNGNTCEESTPILTLSNRGLNYGDAVFETLRYTAGKIFFWEDHYFRLMASMRILRMEIPMNFTMEFLESEIVKTIDASGDKNESLRIKLLVWRKEGGKYTPQTRDIDYAISIEKLANPFYTIEDTSCEVELFKDHFVIADLLSTLKSTNRLVNILGSIYAQENGYANCLLLNEKKQVIEALNGNIFLLKGNTVKTPPLSDGCLNGITRKQLIEIIKTIPEFVFEETSISPFELQKADEIFVTNVISGIIPITKYRKKEFGNSFAKMILPKLSLKGRMS</sequence>
<name>A0A1M6HQ62_9FLAO</name>
<comment type="pathway">
    <text evidence="2">Amino-acid biosynthesis; L-isoleucine biosynthesis; L-isoleucine from 2-oxobutanoate: step 4/4.</text>
</comment>
<gene>
    <name evidence="11" type="ORF">SAMN04487908_11221</name>
</gene>
<dbReference type="InterPro" id="IPR050571">
    <property type="entry name" value="Class-IV_PLP-Dep_Aminotrnsfr"/>
</dbReference>
<dbReference type="InterPro" id="IPR043131">
    <property type="entry name" value="BCAT-like_N"/>
</dbReference>
<dbReference type="EMBL" id="FQYV01000012">
    <property type="protein sequence ID" value="SHJ24360.1"/>
    <property type="molecule type" value="Genomic_DNA"/>
</dbReference>
<comment type="catalytic activity">
    <reaction evidence="10">
        <text>L-leucine + 2-oxoglutarate = 4-methyl-2-oxopentanoate + L-glutamate</text>
        <dbReference type="Rhea" id="RHEA:18321"/>
        <dbReference type="ChEBI" id="CHEBI:16810"/>
        <dbReference type="ChEBI" id="CHEBI:17865"/>
        <dbReference type="ChEBI" id="CHEBI:29985"/>
        <dbReference type="ChEBI" id="CHEBI:57427"/>
        <dbReference type="EC" id="2.6.1.42"/>
    </reaction>
</comment>
<protein>
    <recommendedName>
        <fullName evidence="6">branched-chain-amino-acid transaminase</fullName>
        <ecNumber evidence="6">2.6.1.42</ecNumber>
    </recommendedName>
</protein>
<dbReference type="RefSeq" id="WP_073218030.1">
    <property type="nucleotide sequence ID" value="NZ_FNNS01000013.1"/>
</dbReference>
<dbReference type="GO" id="GO:0004084">
    <property type="term" value="F:branched-chain-amino-acid transaminase activity"/>
    <property type="evidence" value="ECO:0007669"/>
    <property type="project" value="UniProtKB-EC"/>
</dbReference>
<dbReference type="EC" id="2.6.1.42" evidence="6"/>
<organism evidence="11 12">
    <name type="scientific">Aequorivita viscosa</name>
    <dbReference type="NCBI Taxonomy" id="797419"/>
    <lineage>
        <taxon>Bacteria</taxon>
        <taxon>Pseudomonadati</taxon>
        <taxon>Bacteroidota</taxon>
        <taxon>Flavobacteriia</taxon>
        <taxon>Flavobacteriales</taxon>
        <taxon>Flavobacteriaceae</taxon>
        <taxon>Aequorivita</taxon>
    </lineage>
</organism>
<evidence type="ECO:0000313" key="11">
    <source>
        <dbReference type="EMBL" id="SHJ24360.1"/>
    </source>
</evidence>
<dbReference type="STRING" id="797419.SAMN05216556_11383"/>
<dbReference type="PANTHER" id="PTHR42743:SF11">
    <property type="entry name" value="AMINODEOXYCHORISMATE LYASE"/>
    <property type="match status" value="1"/>
</dbReference>
<evidence type="ECO:0000256" key="10">
    <source>
        <dbReference type="ARBA" id="ARBA00049229"/>
    </source>
</evidence>
<dbReference type="Proteomes" id="UP000184172">
    <property type="component" value="Unassembled WGS sequence"/>
</dbReference>
<dbReference type="OrthoDB" id="9805628at2"/>
<evidence type="ECO:0000256" key="4">
    <source>
        <dbReference type="ARBA" id="ARBA00005072"/>
    </source>
</evidence>
<comment type="pathway">
    <text evidence="3">Amino-acid biosynthesis; L-valine biosynthesis; L-valine from pyruvate: step 4/4.</text>
</comment>
<evidence type="ECO:0000256" key="2">
    <source>
        <dbReference type="ARBA" id="ARBA00004824"/>
    </source>
</evidence>
<dbReference type="CDD" id="cd00449">
    <property type="entry name" value="PLPDE_IV"/>
    <property type="match status" value="1"/>
</dbReference>
<comment type="catalytic activity">
    <reaction evidence="8">
        <text>L-valine + 2-oxoglutarate = 3-methyl-2-oxobutanoate + L-glutamate</text>
        <dbReference type="Rhea" id="RHEA:24813"/>
        <dbReference type="ChEBI" id="CHEBI:11851"/>
        <dbReference type="ChEBI" id="CHEBI:16810"/>
        <dbReference type="ChEBI" id="CHEBI:29985"/>
        <dbReference type="ChEBI" id="CHEBI:57762"/>
        <dbReference type="EC" id="2.6.1.42"/>
    </reaction>
</comment>
<evidence type="ECO:0000256" key="1">
    <source>
        <dbReference type="ARBA" id="ARBA00001933"/>
    </source>
</evidence>
<evidence type="ECO:0000256" key="8">
    <source>
        <dbReference type="ARBA" id="ARBA00048212"/>
    </source>
</evidence>
<evidence type="ECO:0000256" key="6">
    <source>
        <dbReference type="ARBA" id="ARBA00013053"/>
    </source>
</evidence>
<evidence type="ECO:0000256" key="5">
    <source>
        <dbReference type="ARBA" id="ARBA00009320"/>
    </source>
</evidence>
<dbReference type="FunFam" id="3.20.10.10:FF:000002">
    <property type="entry name" value="D-alanine aminotransferase"/>
    <property type="match status" value="1"/>
</dbReference>
<keyword evidence="7" id="KW-0663">Pyridoxal phosphate</keyword>
<keyword evidence="11" id="KW-0032">Aminotransferase</keyword>
<reference evidence="12" key="1">
    <citation type="submission" date="2016-11" db="EMBL/GenBank/DDBJ databases">
        <authorList>
            <person name="Varghese N."/>
            <person name="Submissions S."/>
        </authorList>
    </citation>
    <scope>NUCLEOTIDE SEQUENCE [LARGE SCALE GENOMIC DNA]</scope>
    <source>
        <strain evidence="12">DSM 26349</strain>
    </source>
</reference>
<comment type="pathway">
    <text evidence="4">Amino-acid biosynthesis; L-leucine biosynthesis; L-leucine from 3-methyl-2-oxobutanoate: step 4/4.</text>
</comment>
<evidence type="ECO:0000256" key="9">
    <source>
        <dbReference type="ARBA" id="ARBA00048798"/>
    </source>
</evidence>
<dbReference type="GO" id="GO:0046394">
    <property type="term" value="P:carboxylic acid biosynthetic process"/>
    <property type="evidence" value="ECO:0007669"/>
    <property type="project" value="UniProtKB-ARBA"/>
</dbReference>
<dbReference type="InterPro" id="IPR043132">
    <property type="entry name" value="BCAT-like_C"/>
</dbReference>
<dbReference type="InterPro" id="IPR036038">
    <property type="entry name" value="Aminotransferase-like"/>
</dbReference>
<dbReference type="SUPFAM" id="SSF56752">
    <property type="entry name" value="D-aminoacid aminotransferase-like PLP-dependent enzymes"/>
    <property type="match status" value="1"/>
</dbReference>
<dbReference type="InterPro" id="IPR001544">
    <property type="entry name" value="Aminotrans_IV"/>
</dbReference>
<dbReference type="Gene3D" id="3.30.470.10">
    <property type="match status" value="1"/>
</dbReference>
<keyword evidence="12" id="KW-1185">Reference proteome</keyword>
<evidence type="ECO:0000313" key="12">
    <source>
        <dbReference type="Proteomes" id="UP000184172"/>
    </source>
</evidence>
<accession>A0A1M6HQ62</accession>
<dbReference type="GO" id="GO:0008652">
    <property type="term" value="P:amino acid biosynthetic process"/>
    <property type="evidence" value="ECO:0007669"/>
    <property type="project" value="UniProtKB-ARBA"/>
</dbReference>
<evidence type="ECO:0000256" key="3">
    <source>
        <dbReference type="ARBA" id="ARBA00004931"/>
    </source>
</evidence>
<keyword evidence="11" id="KW-0808">Transferase</keyword>
<comment type="cofactor">
    <cofactor evidence="1">
        <name>pyridoxal 5'-phosphate</name>
        <dbReference type="ChEBI" id="CHEBI:597326"/>
    </cofactor>
</comment>
<comment type="catalytic activity">
    <reaction evidence="9">
        <text>L-isoleucine + 2-oxoglutarate = (S)-3-methyl-2-oxopentanoate + L-glutamate</text>
        <dbReference type="Rhea" id="RHEA:24801"/>
        <dbReference type="ChEBI" id="CHEBI:16810"/>
        <dbReference type="ChEBI" id="CHEBI:29985"/>
        <dbReference type="ChEBI" id="CHEBI:35146"/>
        <dbReference type="ChEBI" id="CHEBI:58045"/>
        <dbReference type="EC" id="2.6.1.42"/>
    </reaction>
</comment>
<comment type="similarity">
    <text evidence="5">Belongs to the class-IV pyridoxal-phosphate-dependent aminotransferase family.</text>
</comment>
<evidence type="ECO:0000256" key="7">
    <source>
        <dbReference type="ARBA" id="ARBA00022898"/>
    </source>
</evidence>
<dbReference type="Gene3D" id="3.20.10.10">
    <property type="entry name" value="D-amino Acid Aminotransferase, subunit A, domain 2"/>
    <property type="match status" value="1"/>
</dbReference>